<reference evidence="2 3" key="1">
    <citation type="journal article" date="2018" name="Nat. Genet.">
        <title>The Rosa genome provides new insights in the design of modern roses.</title>
        <authorList>
            <person name="Bendahmane M."/>
        </authorList>
    </citation>
    <scope>NUCLEOTIDE SEQUENCE [LARGE SCALE GENOMIC DNA]</scope>
    <source>
        <strain evidence="3">cv. Old Blush</strain>
    </source>
</reference>
<gene>
    <name evidence="2" type="ORF">RchiOBHm_Chr5g0040301</name>
</gene>
<organism evidence="2 3">
    <name type="scientific">Rosa chinensis</name>
    <name type="common">China rose</name>
    <dbReference type="NCBI Taxonomy" id="74649"/>
    <lineage>
        <taxon>Eukaryota</taxon>
        <taxon>Viridiplantae</taxon>
        <taxon>Streptophyta</taxon>
        <taxon>Embryophyta</taxon>
        <taxon>Tracheophyta</taxon>
        <taxon>Spermatophyta</taxon>
        <taxon>Magnoliopsida</taxon>
        <taxon>eudicotyledons</taxon>
        <taxon>Gunneridae</taxon>
        <taxon>Pentapetalae</taxon>
        <taxon>rosids</taxon>
        <taxon>fabids</taxon>
        <taxon>Rosales</taxon>
        <taxon>Rosaceae</taxon>
        <taxon>Rosoideae</taxon>
        <taxon>Rosoideae incertae sedis</taxon>
        <taxon>Rosa</taxon>
    </lineage>
</organism>
<dbReference type="GO" id="GO:0003676">
    <property type="term" value="F:nucleic acid binding"/>
    <property type="evidence" value="ECO:0007669"/>
    <property type="project" value="InterPro"/>
</dbReference>
<protein>
    <recommendedName>
        <fullName evidence="1">RNase H type-1 domain-containing protein</fullName>
    </recommendedName>
</protein>
<proteinExistence type="predicted"/>
<accession>A0A2P6QCJ2</accession>
<evidence type="ECO:0000313" key="2">
    <source>
        <dbReference type="EMBL" id="PRQ31881.1"/>
    </source>
</evidence>
<sequence>MVESDSQVLITALSSPTAPVDWKVVNLISQARLFSQIRQISWHWTSRKANQAADLVAGLANSGKCPVNWVSHLPSSLSNILLYDGLPCPH</sequence>
<keyword evidence="3" id="KW-1185">Reference proteome</keyword>
<dbReference type="InterPro" id="IPR036397">
    <property type="entry name" value="RNaseH_sf"/>
</dbReference>
<dbReference type="GO" id="GO:0004523">
    <property type="term" value="F:RNA-DNA hybrid ribonuclease activity"/>
    <property type="evidence" value="ECO:0007669"/>
    <property type="project" value="InterPro"/>
</dbReference>
<dbReference type="Gene3D" id="3.30.420.10">
    <property type="entry name" value="Ribonuclease H-like superfamily/Ribonuclease H"/>
    <property type="match status" value="1"/>
</dbReference>
<comment type="caution">
    <text evidence="2">The sequence shown here is derived from an EMBL/GenBank/DDBJ whole genome shotgun (WGS) entry which is preliminary data.</text>
</comment>
<evidence type="ECO:0000259" key="1">
    <source>
        <dbReference type="Pfam" id="PF13456"/>
    </source>
</evidence>
<dbReference type="Proteomes" id="UP000238479">
    <property type="component" value="Chromosome 5"/>
</dbReference>
<dbReference type="Gramene" id="PRQ31881">
    <property type="protein sequence ID" value="PRQ31881"/>
    <property type="gene ID" value="RchiOBHm_Chr5g0040301"/>
</dbReference>
<dbReference type="Pfam" id="PF13456">
    <property type="entry name" value="RVT_3"/>
    <property type="match status" value="1"/>
</dbReference>
<dbReference type="AlphaFoldDB" id="A0A2P6QCJ2"/>
<name>A0A2P6QCJ2_ROSCH</name>
<dbReference type="EMBL" id="PDCK01000043">
    <property type="protein sequence ID" value="PRQ31881.1"/>
    <property type="molecule type" value="Genomic_DNA"/>
</dbReference>
<feature type="domain" description="RNase H type-1" evidence="1">
    <location>
        <begin position="2"/>
        <end position="57"/>
    </location>
</feature>
<evidence type="ECO:0000313" key="3">
    <source>
        <dbReference type="Proteomes" id="UP000238479"/>
    </source>
</evidence>
<dbReference type="OMA" id="IRQISWH"/>
<dbReference type="InterPro" id="IPR002156">
    <property type="entry name" value="RNaseH_domain"/>
</dbReference>